<dbReference type="Proteomes" id="UP000665561">
    <property type="component" value="Unassembled WGS sequence"/>
</dbReference>
<comment type="subcellular location">
    <subcellularLocation>
        <location evidence="1">Secreted</location>
    </subcellularLocation>
</comment>
<evidence type="ECO:0000313" key="4">
    <source>
        <dbReference type="Proteomes" id="UP000665561"/>
    </source>
</evidence>
<dbReference type="PANTHER" id="PTHR10009">
    <property type="entry name" value="PROTEIN YELLOW-RELATED"/>
    <property type="match status" value="1"/>
</dbReference>
<dbReference type="InterPro" id="IPR017996">
    <property type="entry name" value="MRJP/yellow-related"/>
</dbReference>
<keyword evidence="4" id="KW-1185">Reference proteome</keyword>
<protein>
    <recommendedName>
        <fullName evidence="5">Major royal jelly protein</fullName>
    </recommendedName>
</protein>
<dbReference type="SUPFAM" id="SSF63829">
    <property type="entry name" value="Calcium-dependent phosphotriesterase"/>
    <property type="match status" value="1"/>
</dbReference>
<dbReference type="EMBL" id="JAAAMV010000009">
    <property type="protein sequence ID" value="NBD24792.1"/>
    <property type="molecule type" value="Genomic_DNA"/>
</dbReference>
<evidence type="ECO:0000256" key="1">
    <source>
        <dbReference type="ARBA" id="ARBA00004613"/>
    </source>
</evidence>
<evidence type="ECO:0000313" key="3">
    <source>
        <dbReference type="EMBL" id="NBD24792.1"/>
    </source>
</evidence>
<evidence type="ECO:0008006" key="5">
    <source>
        <dbReference type="Google" id="ProtNLM"/>
    </source>
</evidence>
<dbReference type="Pfam" id="PF03022">
    <property type="entry name" value="MRJP"/>
    <property type="match status" value="1"/>
</dbReference>
<comment type="caution">
    <text evidence="3">The sequence shown here is derived from an EMBL/GenBank/DDBJ whole genome shotgun (WGS) entry which is preliminary data.</text>
</comment>
<accession>A0ABW9XQZ8</accession>
<name>A0ABW9XQZ8_9BACL</name>
<dbReference type="Gene3D" id="2.120.10.30">
    <property type="entry name" value="TolB, C-terminal domain"/>
    <property type="match status" value="1"/>
</dbReference>
<evidence type="ECO:0000256" key="2">
    <source>
        <dbReference type="ARBA" id="ARBA00022525"/>
    </source>
</evidence>
<dbReference type="InterPro" id="IPR011042">
    <property type="entry name" value="6-blade_b-propeller_TolB-like"/>
</dbReference>
<organism evidence="3 4">
    <name type="scientific">Paenibacillus glycinis</name>
    <dbReference type="NCBI Taxonomy" id="2697035"/>
    <lineage>
        <taxon>Bacteria</taxon>
        <taxon>Bacillati</taxon>
        <taxon>Bacillota</taxon>
        <taxon>Bacilli</taxon>
        <taxon>Bacillales</taxon>
        <taxon>Paenibacillaceae</taxon>
        <taxon>Paenibacillus</taxon>
    </lineage>
</organism>
<keyword evidence="2" id="KW-0964">Secreted</keyword>
<dbReference type="PANTHER" id="PTHR10009:SF18">
    <property type="entry name" value="PROTEIN YELLOW-LIKE PROTEIN"/>
    <property type="match status" value="1"/>
</dbReference>
<gene>
    <name evidence="3" type="ORF">GT019_12985</name>
</gene>
<reference evidence="3 4" key="1">
    <citation type="submission" date="2020-01" db="EMBL/GenBank/DDBJ databases">
        <title>Paenibacillus soybeanensis sp. nov. isolated from the nodules of soybean (Glycine max(L.) Merr).</title>
        <authorList>
            <person name="Wang H."/>
        </authorList>
    </citation>
    <scope>NUCLEOTIDE SEQUENCE [LARGE SCALE GENOMIC DNA]</scope>
    <source>
        <strain evidence="3 4">T1</strain>
    </source>
</reference>
<sequence>MPEAYIYLEGRLIRTDREADALRYGIAFHWSRLDWAFPDPLMKAEFEARGYWKKAVPTGVKVDRAGGYYVCVPRLAPGIPATMNRVFLRNGKPMLEAFPSWAWNQPESPMTLHSVQGFEIDESDRIWLLDQGKIAFEPSPSGSQKLLVWDLNVRRMIDVIPIPDEVAPPRTSFLNDLVVDNRNGFVYITDSGQGWLDHPVRGGIIVYDMKKRAFRRVLDRQFSTQNVPGFQFAIDDKPVTLRGGADGIALSADRSTLYYCPLTARNLYAIDTACLRDFRLPPEQIAGAVQAIGSKRTATDGMHADAEGNVYYTMLEGKGIGRYVPGSDTFAELVSDDRMLWVDGVAFDQRGAMLFNSNRLHEIMGGGEIDWTYPYNFVVWKAFIGPGAKSYLYGG</sequence>
<proteinExistence type="predicted"/>